<dbReference type="Pfam" id="PF00241">
    <property type="entry name" value="Cofilin_ADF"/>
    <property type="match status" value="1"/>
</dbReference>
<comment type="caution">
    <text evidence="4">The sequence shown here is derived from an EMBL/GenBank/DDBJ whole genome shotgun (WGS) entry which is preliminary data.</text>
</comment>
<gene>
    <name evidence="4" type="ORF">PPERSA_03343</name>
</gene>
<dbReference type="CDD" id="cd11286">
    <property type="entry name" value="ADF_cofilin_like"/>
    <property type="match status" value="1"/>
</dbReference>
<evidence type="ECO:0000313" key="5">
    <source>
        <dbReference type="Proteomes" id="UP000054937"/>
    </source>
</evidence>
<dbReference type="FunCoup" id="A0A0V0R1U7">
    <property type="interactions" value="74"/>
</dbReference>
<protein>
    <recommendedName>
        <fullName evidence="3">ADF-H domain-containing protein</fullName>
    </recommendedName>
</protein>
<dbReference type="EMBL" id="LDAU01000065">
    <property type="protein sequence ID" value="KRX08349.1"/>
    <property type="molecule type" value="Genomic_DNA"/>
</dbReference>
<dbReference type="PROSITE" id="PS51263">
    <property type="entry name" value="ADF_H"/>
    <property type="match status" value="1"/>
</dbReference>
<keyword evidence="5" id="KW-1185">Reference proteome</keyword>
<dbReference type="InterPro" id="IPR017904">
    <property type="entry name" value="ADF/Cofilin"/>
</dbReference>
<dbReference type="SUPFAM" id="SSF55753">
    <property type="entry name" value="Actin depolymerizing proteins"/>
    <property type="match status" value="1"/>
</dbReference>
<keyword evidence="2" id="KW-0009">Actin-binding</keyword>
<dbReference type="InterPro" id="IPR002108">
    <property type="entry name" value="ADF-H"/>
</dbReference>
<evidence type="ECO:0000256" key="2">
    <source>
        <dbReference type="ARBA" id="ARBA00023203"/>
    </source>
</evidence>
<accession>A0A0V0R1U7</accession>
<name>A0A0V0R1U7_PSEPJ</name>
<dbReference type="OMA" id="ITFYSWS"/>
<dbReference type="InterPro" id="IPR029006">
    <property type="entry name" value="ADF-H/Gelsolin-like_dom_sf"/>
</dbReference>
<dbReference type="PANTHER" id="PTHR11913">
    <property type="entry name" value="COFILIN-RELATED"/>
    <property type="match status" value="1"/>
</dbReference>
<dbReference type="AlphaFoldDB" id="A0A0V0R1U7"/>
<evidence type="ECO:0000313" key="4">
    <source>
        <dbReference type="EMBL" id="KRX08349.1"/>
    </source>
</evidence>
<sequence length="136" mass="15938">MDIGIAPTQDALETYNKLKQEKNLRYIIFYAKDNQIQVEKTGDRESTYDQFVKDLTPNEPRYCVFDYHFEFDDGRKSEKLVYIFWCPDTAKIQQKMISATCNQSFKAKISGISYFLQANDFDDLTESNVTHLFTKA</sequence>
<dbReference type="SMART" id="SM00102">
    <property type="entry name" value="ADF"/>
    <property type="match status" value="1"/>
</dbReference>
<dbReference type="GO" id="GO:0015629">
    <property type="term" value="C:actin cytoskeleton"/>
    <property type="evidence" value="ECO:0007669"/>
    <property type="project" value="InterPro"/>
</dbReference>
<reference evidence="4 5" key="1">
    <citation type="journal article" date="2015" name="Sci. Rep.">
        <title>Genome of the facultative scuticociliatosis pathogen Pseudocohnilembus persalinus provides insight into its virulence through horizontal gene transfer.</title>
        <authorList>
            <person name="Xiong J."/>
            <person name="Wang G."/>
            <person name="Cheng J."/>
            <person name="Tian M."/>
            <person name="Pan X."/>
            <person name="Warren A."/>
            <person name="Jiang C."/>
            <person name="Yuan D."/>
            <person name="Miao W."/>
        </authorList>
    </citation>
    <scope>NUCLEOTIDE SEQUENCE [LARGE SCALE GENOMIC DNA]</scope>
    <source>
        <strain evidence="4">36N120E</strain>
    </source>
</reference>
<dbReference type="OrthoDB" id="10249245at2759"/>
<dbReference type="Gene3D" id="3.40.20.10">
    <property type="entry name" value="Severin"/>
    <property type="match status" value="1"/>
</dbReference>
<dbReference type="Proteomes" id="UP000054937">
    <property type="component" value="Unassembled WGS sequence"/>
</dbReference>
<proteinExistence type="inferred from homology"/>
<comment type="similarity">
    <text evidence="1">Belongs to the actin-binding proteins ADF family.</text>
</comment>
<evidence type="ECO:0000259" key="3">
    <source>
        <dbReference type="PROSITE" id="PS51263"/>
    </source>
</evidence>
<evidence type="ECO:0000256" key="1">
    <source>
        <dbReference type="ARBA" id="ARBA00006844"/>
    </source>
</evidence>
<dbReference type="GO" id="GO:0003779">
    <property type="term" value="F:actin binding"/>
    <property type="evidence" value="ECO:0007669"/>
    <property type="project" value="UniProtKB-KW"/>
</dbReference>
<organism evidence="4 5">
    <name type="scientific">Pseudocohnilembus persalinus</name>
    <name type="common">Ciliate</name>
    <dbReference type="NCBI Taxonomy" id="266149"/>
    <lineage>
        <taxon>Eukaryota</taxon>
        <taxon>Sar</taxon>
        <taxon>Alveolata</taxon>
        <taxon>Ciliophora</taxon>
        <taxon>Intramacronucleata</taxon>
        <taxon>Oligohymenophorea</taxon>
        <taxon>Scuticociliatia</taxon>
        <taxon>Philasterida</taxon>
        <taxon>Pseudocohnilembidae</taxon>
        <taxon>Pseudocohnilembus</taxon>
    </lineage>
</organism>
<dbReference type="InParanoid" id="A0A0V0R1U7"/>
<dbReference type="GO" id="GO:0030042">
    <property type="term" value="P:actin filament depolymerization"/>
    <property type="evidence" value="ECO:0007669"/>
    <property type="project" value="InterPro"/>
</dbReference>
<feature type="domain" description="ADF-H" evidence="3">
    <location>
        <begin position="2"/>
        <end position="134"/>
    </location>
</feature>